<dbReference type="AlphaFoldDB" id="A0A259U151"/>
<evidence type="ECO:0000256" key="8">
    <source>
        <dbReference type="ARBA" id="ARBA00022989"/>
    </source>
</evidence>
<keyword evidence="9" id="KW-0472">Membrane</keyword>
<evidence type="ECO:0000256" key="2">
    <source>
        <dbReference type="ARBA" id="ARBA00006555"/>
    </source>
</evidence>
<dbReference type="PANTHER" id="PTHR33446">
    <property type="entry name" value="PROTEIN TONB-RELATED"/>
    <property type="match status" value="1"/>
</dbReference>
<dbReference type="Gene3D" id="3.30.1150.10">
    <property type="match status" value="2"/>
</dbReference>
<keyword evidence="3" id="KW-0813">Transport</keyword>
<keyword evidence="8" id="KW-1133">Transmembrane helix</keyword>
<reference evidence="13 14" key="1">
    <citation type="submission" date="2016-11" db="EMBL/GenBank/DDBJ databases">
        <title>Study of marine rhodopsin-containing bacteria.</title>
        <authorList>
            <person name="Yoshizawa S."/>
            <person name="Kumagai Y."/>
            <person name="Kogure K."/>
        </authorList>
    </citation>
    <scope>NUCLEOTIDE SEQUENCE [LARGE SCALE GENOMIC DNA]</scope>
    <source>
        <strain evidence="13 14">SG-29</strain>
    </source>
</reference>
<evidence type="ECO:0000256" key="11">
    <source>
        <dbReference type="SAM" id="SignalP"/>
    </source>
</evidence>
<dbReference type="InParanoid" id="A0A259U151"/>
<comment type="subcellular location">
    <subcellularLocation>
        <location evidence="1">Cell inner membrane</location>
        <topology evidence="1">Single-pass membrane protein</topology>
        <orientation evidence="1">Periplasmic side</orientation>
    </subcellularLocation>
</comment>
<dbReference type="InterPro" id="IPR037682">
    <property type="entry name" value="TonB_C"/>
</dbReference>
<dbReference type="EMBL" id="MQWB01000001">
    <property type="protein sequence ID" value="OZC03568.1"/>
    <property type="molecule type" value="Genomic_DNA"/>
</dbReference>
<dbReference type="PANTHER" id="PTHR33446:SF2">
    <property type="entry name" value="PROTEIN TONB"/>
    <property type="match status" value="1"/>
</dbReference>
<feature type="signal peptide" evidence="11">
    <location>
        <begin position="1"/>
        <end position="18"/>
    </location>
</feature>
<evidence type="ECO:0000256" key="4">
    <source>
        <dbReference type="ARBA" id="ARBA00022475"/>
    </source>
</evidence>
<organism evidence="13 14">
    <name type="scientific">Rubricoccus marinus</name>
    <dbReference type="NCBI Taxonomy" id="716817"/>
    <lineage>
        <taxon>Bacteria</taxon>
        <taxon>Pseudomonadati</taxon>
        <taxon>Rhodothermota</taxon>
        <taxon>Rhodothermia</taxon>
        <taxon>Rhodothermales</taxon>
        <taxon>Rubricoccaceae</taxon>
        <taxon>Rubricoccus</taxon>
    </lineage>
</organism>
<dbReference type="SUPFAM" id="SSF74653">
    <property type="entry name" value="TolA/TonB C-terminal domain"/>
    <property type="match status" value="2"/>
</dbReference>
<keyword evidence="7" id="KW-0653">Protein transport</keyword>
<evidence type="ECO:0000256" key="9">
    <source>
        <dbReference type="ARBA" id="ARBA00023136"/>
    </source>
</evidence>
<dbReference type="Proteomes" id="UP000216446">
    <property type="component" value="Unassembled WGS sequence"/>
</dbReference>
<evidence type="ECO:0000256" key="7">
    <source>
        <dbReference type="ARBA" id="ARBA00022927"/>
    </source>
</evidence>
<accession>A0A259U151</accession>
<evidence type="ECO:0000256" key="3">
    <source>
        <dbReference type="ARBA" id="ARBA00022448"/>
    </source>
</evidence>
<evidence type="ECO:0000313" key="13">
    <source>
        <dbReference type="EMBL" id="OZC03568.1"/>
    </source>
</evidence>
<feature type="domain" description="TonB C-terminal" evidence="12">
    <location>
        <begin position="291"/>
        <end position="392"/>
    </location>
</feature>
<evidence type="ECO:0000256" key="1">
    <source>
        <dbReference type="ARBA" id="ARBA00004383"/>
    </source>
</evidence>
<dbReference type="GO" id="GO:0015031">
    <property type="term" value="P:protein transport"/>
    <property type="evidence" value="ECO:0007669"/>
    <property type="project" value="UniProtKB-KW"/>
</dbReference>
<evidence type="ECO:0000259" key="12">
    <source>
        <dbReference type="PROSITE" id="PS52015"/>
    </source>
</evidence>
<dbReference type="OrthoDB" id="9814002at2"/>
<dbReference type="InterPro" id="IPR006260">
    <property type="entry name" value="TonB/TolA_C"/>
</dbReference>
<evidence type="ECO:0000313" key="14">
    <source>
        <dbReference type="Proteomes" id="UP000216446"/>
    </source>
</evidence>
<keyword evidence="5" id="KW-0997">Cell inner membrane</keyword>
<name>A0A259U151_9BACT</name>
<dbReference type="GO" id="GO:0098797">
    <property type="term" value="C:plasma membrane protein complex"/>
    <property type="evidence" value="ECO:0007669"/>
    <property type="project" value="TreeGrafter"/>
</dbReference>
<dbReference type="RefSeq" id="WP_094549074.1">
    <property type="nucleotide sequence ID" value="NZ_MQWB01000001.1"/>
</dbReference>
<sequence length="392" mass="42713">MRRAALVLSFVMSAPVMAQNPAPEAPDASGEVFEVVEQKPELLGGLEGLMGRIVYPEMARRAGIEGKVFVQFVVNESGYVTDATAVMCPNQLLCDAAVSAVRESRFAPGRHQGVPVKVRFTIPIDFKLRDADESTPQEASPLGYLSDVLGDVWDGPRTDAVIGAPVFGQVKNGNGTLIYEAPSDPELDRVLATVRSGRLSVLDVRLIGATEQLETDRAFYAAEYSESEGGWFSMHSIGEPRRIQFLPQENRVIIEYSPLAAEPESPRDQEPPSPAPSPQASEIYETVEIPPVLIGGLEALQRRAVYPPEAIEQGVEGQVFVQFVVDERGVPVDLRIAKGIPRGGLSAEQREAARLLERNALSAVAVARFEPGTQRGQPVKVLFTIPMNFRLR</sequence>
<evidence type="ECO:0000256" key="5">
    <source>
        <dbReference type="ARBA" id="ARBA00022519"/>
    </source>
</evidence>
<keyword evidence="4" id="KW-1003">Cell membrane</keyword>
<evidence type="ECO:0000256" key="10">
    <source>
        <dbReference type="SAM" id="MobiDB-lite"/>
    </source>
</evidence>
<dbReference type="PROSITE" id="PS52015">
    <property type="entry name" value="TONB_CTD"/>
    <property type="match status" value="2"/>
</dbReference>
<dbReference type="GO" id="GO:0031992">
    <property type="term" value="F:energy transducer activity"/>
    <property type="evidence" value="ECO:0007669"/>
    <property type="project" value="TreeGrafter"/>
</dbReference>
<keyword evidence="6" id="KW-0812">Transmembrane</keyword>
<evidence type="ECO:0000256" key="6">
    <source>
        <dbReference type="ARBA" id="ARBA00022692"/>
    </source>
</evidence>
<dbReference type="GO" id="GO:0055085">
    <property type="term" value="P:transmembrane transport"/>
    <property type="evidence" value="ECO:0007669"/>
    <property type="project" value="InterPro"/>
</dbReference>
<proteinExistence type="inferred from homology"/>
<feature type="chain" id="PRO_5012921091" description="TonB C-terminal domain-containing protein" evidence="11">
    <location>
        <begin position="19"/>
        <end position="392"/>
    </location>
</feature>
<keyword evidence="14" id="KW-1185">Reference proteome</keyword>
<protein>
    <recommendedName>
        <fullName evidence="12">TonB C-terminal domain-containing protein</fullName>
    </recommendedName>
</protein>
<dbReference type="InterPro" id="IPR051045">
    <property type="entry name" value="TonB-dependent_transducer"/>
</dbReference>
<comment type="similarity">
    <text evidence="2">Belongs to the TonB family.</text>
</comment>
<feature type="domain" description="TonB C-terminal" evidence="12">
    <location>
        <begin position="40"/>
        <end position="135"/>
    </location>
</feature>
<dbReference type="Pfam" id="PF03544">
    <property type="entry name" value="TonB_C"/>
    <property type="match status" value="2"/>
</dbReference>
<comment type="caution">
    <text evidence="13">The sequence shown here is derived from an EMBL/GenBank/DDBJ whole genome shotgun (WGS) entry which is preliminary data.</text>
</comment>
<gene>
    <name evidence="13" type="ORF">BSZ36_11605</name>
</gene>
<keyword evidence="11" id="KW-0732">Signal</keyword>
<feature type="region of interest" description="Disordered" evidence="10">
    <location>
        <begin position="260"/>
        <end position="279"/>
    </location>
</feature>
<dbReference type="NCBIfam" id="TIGR01352">
    <property type="entry name" value="tonB_Cterm"/>
    <property type="match status" value="2"/>
</dbReference>